<dbReference type="Pfam" id="PF01047">
    <property type="entry name" value="MarR"/>
    <property type="match status" value="1"/>
</dbReference>
<dbReference type="InterPro" id="IPR036390">
    <property type="entry name" value="WH_DNA-bd_sf"/>
</dbReference>
<dbReference type="PROSITE" id="PS50995">
    <property type="entry name" value="HTH_MARR_2"/>
    <property type="match status" value="1"/>
</dbReference>
<dbReference type="PANTHER" id="PTHR33164:SF43">
    <property type="entry name" value="HTH-TYPE TRANSCRIPTIONAL REPRESSOR YETL"/>
    <property type="match status" value="1"/>
</dbReference>
<dbReference type="GO" id="GO:0003677">
    <property type="term" value="F:DNA binding"/>
    <property type="evidence" value="ECO:0007669"/>
    <property type="project" value="UniProtKB-KW"/>
</dbReference>
<dbReference type="EMBL" id="JACHJJ010000048">
    <property type="protein sequence ID" value="MBB5968065.1"/>
    <property type="molecule type" value="Genomic_DNA"/>
</dbReference>
<gene>
    <name evidence="5" type="ORF">FHS22_007383</name>
</gene>
<keyword evidence="2 5" id="KW-0238">DNA-binding</keyword>
<dbReference type="GO" id="GO:0006950">
    <property type="term" value="P:response to stress"/>
    <property type="evidence" value="ECO:0007669"/>
    <property type="project" value="TreeGrafter"/>
</dbReference>
<dbReference type="InterPro" id="IPR039422">
    <property type="entry name" value="MarR/SlyA-like"/>
</dbReference>
<keyword evidence="6" id="KW-1185">Reference proteome</keyword>
<evidence type="ECO:0000256" key="1">
    <source>
        <dbReference type="ARBA" id="ARBA00023015"/>
    </source>
</evidence>
<feature type="domain" description="HTH marR-type" evidence="4">
    <location>
        <begin position="7"/>
        <end position="145"/>
    </location>
</feature>
<sequence length="160" mass="18024">MSVDDERERLIDQIGQIQRDLSRFFAESPKHSSPLLDSNLTMRQLKVIMFLAVRGSASGQDIAHHLGVGPGTVTGIVDRLIGHGLVTRREDPHDRRVRRVELTPEGLTLLERISEAGVSDFRRLLEHLETRLLRELCTVLDEVQHVVADLREDPPPTKVG</sequence>
<dbReference type="InterPro" id="IPR036388">
    <property type="entry name" value="WH-like_DNA-bd_sf"/>
</dbReference>
<reference evidence="5 6" key="1">
    <citation type="submission" date="2020-08" db="EMBL/GenBank/DDBJ databases">
        <title>Genomic Encyclopedia of Type Strains, Phase III (KMG-III): the genomes of soil and plant-associated and newly described type strains.</title>
        <authorList>
            <person name="Whitman W."/>
        </authorList>
    </citation>
    <scope>NUCLEOTIDE SEQUENCE [LARGE SCALE GENOMIC DNA]</scope>
    <source>
        <strain evidence="5 6">CECT 3303</strain>
    </source>
</reference>
<dbReference type="Proteomes" id="UP000562352">
    <property type="component" value="Unassembled WGS sequence"/>
</dbReference>
<dbReference type="Gene3D" id="1.10.10.10">
    <property type="entry name" value="Winged helix-like DNA-binding domain superfamily/Winged helix DNA-binding domain"/>
    <property type="match status" value="1"/>
</dbReference>
<evidence type="ECO:0000259" key="4">
    <source>
        <dbReference type="PROSITE" id="PS50995"/>
    </source>
</evidence>
<dbReference type="GO" id="GO:0003700">
    <property type="term" value="F:DNA-binding transcription factor activity"/>
    <property type="evidence" value="ECO:0007669"/>
    <property type="project" value="InterPro"/>
</dbReference>
<dbReference type="SMART" id="SM00347">
    <property type="entry name" value="HTH_MARR"/>
    <property type="match status" value="1"/>
</dbReference>
<evidence type="ECO:0000313" key="6">
    <source>
        <dbReference type="Proteomes" id="UP000562352"/>
    </source>
</evidence>
<protein>
    <submittedName>
        <fullName evidence="5">DNA-binding MarR family transcriptional regulator</fullName>
    </submittedName>
</protein>
<keyword evidence="1" id="KW-0805">Transcription regulation</keyword>
<dbReference type="PANTHER" id="PTHR33164">
    <property type="entry name" value="TRANSCRIPTIONAL REGULATOR, MARR FAMILY"/>
    <property type="match status" value="1"/>
</dbReference>
<dbReference type="RefSeq" id="WP_184948749.1">
    <property type="nucleotide sequence ID" value="NZ_BAAAWZ010000004.1"/>
</dbReference>
<dbReference type="PROSITE" id="PS01117">
    <property type="entry name" value="HTH_MARR_1"/>
    <property type="match status" value="1"/>
</dbReference>
<keyword evidence="3" id="KW-0804">Transcription</keyword>
<dbReference type="AlphaFoldDB" id="A0A841DJ18"/>
<dbReference type="InterPro" id="IPR023187">
    <property type="entry name" value="Tscrpt_reg_MarR-type_CS"/>
</dbReference>
<proteinExistence type="predicted"/>
<dbReference type="SUPFAM" id="SSF46785">
    <property type="entry name" value="Winged helix' DNA-binding domain"/>
    <property type="match status" value="1"/>
</dbReference>
<name>A0A841DJ18_PLAVE</name>
<evidence type="ECO:0000256" key="2">
    <source>
        <dbReference type="ARBA" id="ARBA00023125"/>
    </source>
</evidence>
<evidence type="ECO:0000313" key="5">
    <source>
        <dbReference type="EMBL" id="MBB5968065.1"/>
    </source>
</evidence>
<dbReference type="InterPro" id="IPR000835">
    <property type="entry name" value="HTH_MarR-typ"/>
</dbReference>
<comment type="caution">
    <text evidence="5">The sequence shown here is derived from an EMBL/GenBank/DDBJ whole genome shotgun (WGS) entry which is preliminary data.</text>
</comment>
<accession>A0A841DJ18</accession>
<evidence type="ECO:0000256" key="3">
    <source>
        <dbReference type="ARBA" id="ARBA00023163"/>
    </source>
</evidence>
<organism evidence="5 6">
    <name type="scientific">Planomonospora venezuelensis</name>
    <dbReference type="NCBI Taxonomy" id="1999"/>
    <lineage>
        <taxon>Bacteria</taxon>
        <taxon>Bacillati</taxon>
        <taxon>Actinomycetota</taxon>
        <taxon>Actinomycetes</taxon>
        <taxon>Streptosporangiales</taxon>
        <taxon>Streptosporangiaceae</taxon>
        <taxon>Planomonospora</taxon>
    </lineage>
</organism>